<name>A0A1C3NJR6_9XANT</name>
<sequence length="46" mass="5048">MPAALRATQCGDAAVSYYYAPQTPHWPGDEGFFCKQCLVGMAFPLH</sequence>
<protein>
    <submittedName>
        <fullName evidence="1">Uncharacterized protein</fullName>
    </submittedName>
</protein>
<accession>A0A1C3NJR6</accession>
<dbReference type="EMBL" id="FLTX01000020">
    <property type="protein sequence ID" value="SBV50660.1"/>
    <property type="molecule type" value="Genomic_DNA"/>
</dbReference>
<evidence type="ECO:0000313" key="2">
    <source>
        <dbReference type="Proteomes" id="UP000092503"/>
    </source>
</evidence>
<dbReference type="STRING" id="56449.XBLMG947_1441"/>
<gene>
    <name evidence="1" type="ORF">XBLMG947_1441</name>
</gene>
<dbReference type="Proteomes" id="UP000092503">
    <property type="component" value="Unassembled WGS sequence"/>
</dbReference>
<organism evidence="1 2">
    <name type="scientific">Xanthomonas bromi</name>
    <dbReference type="NCBI Taxonomy" id="56449"/>
    <lineage>
        <taxon>Bacteria</taxon>
        <taxon>Pseudomonadati</taxon>
        <taxon>Pseudomonadota</taxon>
        <taxon>Gammaproteobacteria</taxon>
        <taxon>Lysobacterales</taxon>
        <taxon>Lysobacteraceae</taxon>
        <taxon>Xanthomonas</taxon>
    </lineage>
</organism>
<evidence type="ECO:0000313" key="1">
    <source>
        <dbReference type="EMBL" id="SBV50660.1"/>
    </source>
</evidence>
<dbReference type="AlphaFoldDB" id="A0A1C3NJR6"/>
<reference evidence="1 2" key="1">
    <citation type="submission" date="2016-06" db="EMBL/GenBank/DDBJ databases">
        <authorList>
            <person name="Kjaerup R.B."/>
            <person name="Dalgaard T.S."/>
            <person name="Juul-Madsen H.R."/>
        </authorList>
    </citation>
    <scope>NUCLEOTIDE SEQUENCE [LARGE SCALE GENOMIC DNA]</scope>
    <source>
        <strain evidence="1">LMG947</strain>
    </source>
</reference>
<proteinExistence type="predicted"/>
<dbReference type="RefSeq" id="WP_245228127.1">
    <property type="nucleotide sequence ID" value="NZ_FLTX01000020.1"/>
</dbReference>